<evidence type="ECO:0000313" key="6">
    <source>
        <dbReference type="EMBL" id="GHG07512.1"/>
    </source>
</evidence>
<dbReference type="SUPFAM" id="SSF46689">
    <property type="entry name" value="Homeodomain-like"/>
    <property type="match status" value="1"/>
</dbReference>
<reference evidence="6" key="1">
    <citation type="journal article" date="2014" name="Int. J. Syst. Evol. Microbiol.">
        <title>Complete genome sequence of Corynebacterium casei LMG S-19264T (=DSM 44701T), isolated from a smear-ripened cheese.</title>
        <authorList>
            <consortium name="US DOE Joint Genome Institute (JGI-PGF)"/>
            <person name="Walter F."/>
            <person name="Albersmeier A."/>
            <person name="Kalinowski J."/>
            <person name="Ruckert C."/>
        </authorList>
    </citation>
    <scope>NUCLEOTIDE SEQUENCE</scope>
    <source>
        <strain evidence="6">JCM 4122</strain>
    </source>
</reference>
<dbReference type="PANTHER" id="PTHR30055">
    <property type="entry name" value="HTH-TYPE TRANSCRIPTIONAL REGULATOR RUTR"/>
    <property type="match status" value="1"/>
</dbReference>
<protein>
    <submittedName>
        <fullName evidence="6">TetR family transcriptional regulator</fullName>
    </submittedName>
</protein>
<gene>
    <name evidence="6" type="ORF">GCM10017667_43850</name>
</gene>
<dbReference type="InterPro" id="IPR001647">
    <property type="entry name" value="HTH_TetR"/>
</dbReference>
<keyword evidence="7" id="KW-1185">Reference proteome</keyword>
<evidence type="ECO:0000256" key="1">
    <source>
        <dbReference type="ARBA" id="ARBA00023015"/>
    </source>
</evidence>
<dbReference type="AlphaFoldDB" id="A0A919BR66"/>
<dbReference type="Pfam" id="PF21597">
    <property type="entry name" value="TetR_C_43"/>
    <property type="match status" value="1"/>
</dbReference>
<organism evidence="6 7">
    <name type="scientific">Streptomyces filamentosus</name>
    <name type="common">Streptomyces roseosporus</name>
    <dbReference type="NCBI Taxonomy" id="67294"/>
    <lineage>
        <taxon>Bacteria</taxon>
        <taxon>Bacillati</taxon>
        <taxon>Actinomycetota</taxon>
        <taxon>Actinomycetes</taxon>
        <taxon>Kitasatosporales</taxon>
        <taxon>Streptomycetaceae</taxon>
        <taxon>Streptomyces</taxon>
    </lineage>
</organism>
<keyword evidence="3" id="KW-0804">Transcription</keyword>
<dbReference type="Gene3D" id="1.10.357.10">
    <property type="entry name" value="Tetracycline Repressor, domain 2"/>
    <property type="match status" value="1"/>
</dbReference>
<dbReference type="EMBL" id="BNBE01000002">
    <property type="protein sequence ID" value="GHG07512.1"/>
    <property type="molecule type" value="Genomic_DNA"/>
</dbReference>
<name>A0A919BR66_STRFL</name>
<dbReference type="RefSeq" id="WP_190042685.1">
    <property type="nucleotide sequence ID" value="NZ_BNBE01000002.1"/>
</dbReference>
<comment type="caution">
    <text evidence="6">The sequence shown here is derived from an EMBL/GenBank/DDBJ whole genome shotgun (WGS) entry which is preliminary data.</text>
</comment>
<evidence type="ECO:0000256" key="3">
    <source>
        <dbReference type="ARBA" id="ARBA00023163"/>
    </source>
</evidence>
<evidence type="ECO:0000256" key="2">
    <source>
        <dbReference type="ARBA" id="ARBA00023125"/>
    </source>
</evidence>
<evidence type="ECO:0000256" key="4">
    <source>
        <dbReference type="PROSITE-ProRule" id="PRU00335"/>
    </source>
</evidence>
<dbReference type="InterPro" id="IPR050109">
    <property type="entry name" value="HTH-type_TetR-like_transc_reg"/>
</dbReference>
<reference evidence="6" key="2">
    <citation type="submission" date="2020-09" db="EMBL/GenBank/DDBJ databases">
        <authorList>
            <person name="Sun Q."/>
            <person name="Ohkuma M."/>
        </authorList>
    </citation>
    <scope>NUCLEOTIDE SEQUENCE</scope>
    <source>
        <strain evidence="6">JCM 4122</strain>
    </source>
</reference>
<feature type="domain" description="HTH tetR-type" evidence="5">
    <location>
        <begin position="11"/>
        <end position="70"/>
    </location>
</feature>
<dbReference type="InterPro" id="IPR036271">
    <property type="entry name" value="Tet_transcr_reg_TetR-rel_C_sf"/>
</dbReference>
<dbReference type="PRINTS" id="PR00455">
    <property type="entry name" value="HTHTETR"/>
</dbReference>
<sequence length="200" mass="22164">MAERPARKDAQRNRARLLETATQVFHEVGADAPFDLIAVRAGVSNATLYRHFPTRRQLLTAVYAQTIDALCAEARRRVEDGDDEALFDWFGVVVDRMQDSRGLRETLVAAYALAPEEPTPEVDEWHERIRVTAEPLFTRALHRGRIRLSLPWPEVLALVTSVAGAAGPDRTAAARMLAVVVAGLRTPESTAHRTVPPPRA</sequence>
<evidence type="ECO:0000313" key="7">
    <source>
        <dbReference type="Proteomes" id="UP000632849"/>
    </source>
</evidence>
<dbReference type="PROSITE" id="PS50977">
    <property type="entry name" value="HTH_TETR_2"/>
    <property type="match status" value="1"/>
</dbReference>
<dbReference type="PANTHER" id="PTHR30055:SF234">
    <property type="entry name" value="HTH-TYPE TRANSCRIPTIONAL REGULATOR BETI"/>
    <property type="match status" value="1"/>
</dbReference>
<dbReference type="Pfam" id="PF00440">
    <property type="entry name" value="TetR_N"/>
    <property type="match status" value="1"/>
</dbReference>
<evidence type="ECO:0000259" key="5">
    <source>
        <dbReference type="PROSITE" id="PS50977"/>
    </source>
</evidence>
<dbReference type="GO" id="GO:0003700">
    <property type="term" value="F:DNA-binding transcription factor activity"/>
    <property type="evidence" value="ECO:0007669"/>
    <property type="project" value="TreeGrafter"/>
</dbReference>
<keyword evidence="1" id="KW-0805">Transcription regulation</keyword>
<accession>A0A919BR66</accession>
<dbReference type="Proteomes" id="UP000632849">
    <property type="component" value="Unassembled WGS sequence"/>
</dbReference>
<dbReference type="SUPFAM" id="SSF48498">
    <property type="entry name" value="Tetracyclin repressor-like, C-terminal domain"/>
    <property type="match status" value="1"/>
</dbReference>
<dbReference type="InterPro" id="IPR009057">
    <property type="entry name" value="Homeodomain-like_sf"/>
</dbReference>
<dbReference type="InterPro" id="IPR049445">
    <property type="entry name" value="TetR_SbtR-like_C"/>
</dbReference>
<feature type="DNA-binding region" description="H-T-H motif" evidence="4">
    <location>
        <begin position="33"/>
        <end position="52"/>
    </location>
</feature>
<proteinExistence type="predicted"/>
<dbReference type="GO" id="GO:0000976">
    <property type="term" value="F:transcription cis-regulatory region binding"/>
    <property type="evidence" value="ECO:0007669"/>
    <property type="project" value="TreeGrafter"/>
</dbReference>
<keyword evidence="2 4" id="KW-0238">DNA-binding</keyword>